<dbReference type="PANTHER" id="PTHR47038:SF1">
    <property type="entry name" value="BAG-ASSOCIATED GRAM PROTEIN 1"/>
    <property type="match status" value="1"/>
</dbReference>
<accession>A0A2U1N9M8</accession>
<proteinExistence type="predicted"/>
<evidence type="ECO:0000313" key="2">
    <source>
        <dbReference type="Proteomes" id="UP000245207"/>
    </source>
</evidence>
<dbReference type="STRING" id="35608.A0A2U1N9M8"/>
<dbReference type="InterPro" id="IPR035892">
    <property type="entry name" value="C2_domain_sf"/>
</dbReference>
<dbReference type="AlphaFoldDB" id="A0A2U1N9M8"/>
<organism evidence="1 2">
    <name type="scientific">Artemisia annua</name>
    <name type="common">Sweet wormwood</name>
    <dbReference type="NCBI Taxonomy" id="35608"/>
    <lineage>
        <taxon>Eukaryota</taxon>
        <taxon>Viridiplantae</taxon>
        <taxon>Streptophyta</taxon>
        <taxon>Embryophyta</taxon>
        <taxon>Tracheophyta</taxon>
        <taxon>Spermatophyta</taxon>
        <taxon>Magnoliopsida</taxon>
        <taxon>eudicotyledons</taxon>
        <taxon>Gunneridae</taxon>
        <taxon>Pentapetalae</taxon>
        <taxon>asterids</taxon>
        <taxon>campanulids</taxon>
        <taxon>Asterales</taxon>
        <taxon>Asteraceae</taxon>
        <taxon>Asteroideae</taxon>
        <taxon>Anthemideae</taxon>
        <taxon>Artemisiinae</taxon>
        <taxon>Artemisia</taxon>
    </lineage>
</organism>
<dbReference type="SUPFAM" id="SSF49562">
    <property type="entry name" value="C2 domain (Calcium/lipid-binding domain, CaLB)"/>
    <property type="match status" value="1"/>
</dbReference>
<name>A0A2U1N9M8_ARTAN</name>
<comment type="caution">
    <text evidence="1">The sequence shown here is derived from an EMBL/GenBank/DDBJ whole genome shotgun (WGS) entry which is preliminary data.</text>
</comment>
<dbReference type="EMBL" id="PKPP01003289">
    <property type="protein sequence ID" value="PWA70182.1"/>
    <property type="molecule type" value="Genomic_DNA"/>
</dbReference>
<dbReference type="PANTHER" id="PTHR47038">
    <property type="entry name" value="BAG-ASSOCIATED GRAM PROTEIN 1"/>
    <property type="match status" value="1"/>
</dbReference>
<sequence length="142" mass="16003">MYMLKKDQDLKKVEEEELFQIKAMKLFQACQCRSPIKILTNGLMVPGSRNPMWGDEFNFSVDELPVKVLIKCFGNLEFLGSVTIPVDGEGQTGALWHPLSSSPGQPDLATRFWWLWGGAYRVLEGCFRAQCGVKQTIGCRKA</sequence>
<keyword evidence="2" id="KW-1185">Reference proteome</keyword>
<dbReference type="OrthoDB" id="67700at2759"/>
<reference evidence="1 2" key="1">
    <citation type="journal article" date="2018" name="Mol. Plant">
        <title>The genome of Artemisia annua provides insight into the evolution of Asteraceae family and artemisinin biosynthesis.</title>
        <authorList>
            <person name="Shen Q."/>
            <person name="Zhang L."/>
            <person name="Liao Z."/>
            <person name="Wang S."/>
            <person name="Yan T."/>
            <person name="Shi P."/>
            <person name="Liu M."/>
            <person name="Fu X."/>
            <person name="Pan Q."/>
            <person name="Wang Y."/>
            <person name="Lv Z."/>
            <person name="Lu X."/>
            <person name="Zhang F."/>
            <person name="Jiang W."/>
            <person name="Ma Y."/>
            <person name="Chen M."/>
            <person name="Hao X."/>
            <person name="Li L."/>
            <person name="Tang Y."/>
            <person name="Lv G."/>
            <person name="Zhou Y."/>
            <person name="Sun X."/>
            <person name="Brodelius P.E."/>
            <person name="Rose J.K.C."/>
            <person name="Tang K."/>
        </authorList>
    </citation>
    <scope>NUCLEOTIDE SEQUENCE [LARGE SCALE GENOMIC DNA]</scope>
    <source>
        <strain evidence="2">cv. Huhao1</strain>
        <tissue evidence="1">Leaf</tissue>
    </source>
</reference>
<evidence type="ECO:0000313" key="1">
    <source>
        <dbReference type="EMBL" id="PWA70182.1"/>
    </source>
</evidence>
<dbReference type="Proteomes" id="UP000245207">
    <property type="component" value="Unassembled WGS sequence"/>
</dbReference>
<protein>
    <submittedName>
        <fullName evidence="1">C2 calcium-dependent membrane targeting</fullName>
    </submittedName>
</protein>
<dbReference type="InterPro" id="IPR044655">
    <property type="entry name" value="BAGP1-like"/>
</dbReference>
<dbReference type="CDD" id="cd00030">
    <property type="entry name" value="C2"/>
    <property type="match status" value="1"/>
</dbReference>
<gene>
    <name evidence="1" type="ORF">CTI12_AA291130</name>
</gene>